<keyword evidence="2" id="KW-0862">Zinc</keyword>
<accession>A0A8W8J8D6</accession>
<dbReference type="PANTHER" id="PTHR12736">
    <property type="entry name" value="LANC-LIKE PROTEIN"/>
    <property type="match status" value="1"/>
</dbReference>
<evidence type="ECO:0000313" key="4">
    <source>
        <dbReference type="Proteomes" id="UP000005408"/>
    </source>
</evidence>
<feature type="binding site" evidence="2">
    <location>
        <position position="336"/>
    </location>
    <ligand>
        <name>Zn(2+)</name>
        <dbReference type="ChEBI" id="CHEBI:29105"/>
    </ligand>
</feature>
<dbReference type="Pfam" id="PF05147">
    <property type="entry name" value="LANC_like"/>
    <property type="match status" value="1"/>
</dbReference>
<dbReference type="AlphaFoldDB" id="A0A8W8J8D6"/>
<dbReference type="InterPro" id="IPR012341">
    <property type="entry name" value="6hp_glycosidase-like_sf"/>
</dbReference>
<dbReference type="GO" id="GO:0031179">
    <property type="term" value="P:peptide modification"/>
    <property type="evidence" value="ECO:0007669"/>
    <property type="project" value="InterPro"/>
</dbReference>
<dbReference type="GO" id="GO:0005886">
    <property type="term" value="C:plasma membrane"/>
    <property type="evidence" value="ECO:0007669"/>
    <property type="project" value="TreeGrafter"/>
</dbReference>
<dbReference type="Proteomes" id="UP000005408">
    <property type="component" value="Unassembled WGS sequence"/>
</dbReference>
<dbReference type="FunFam" id="1.50.10.10:FF:000012">
    <property type="entry name" value="LanC-like protein 3"/>
    <property type="match status" value="1"/>
</dbReference>
<dbReference type="PRINTS" id="PR01951">
    <property type="entry name" value="LANCEUKARYTE"/>
</dbReference>
<dbReference type="InterPro" id="IPR020464">
    <property type="entry name" value="LanC-like_prot_euk"/>
</dbReference>
<dbReference type="InterPro" id="IPR007822">
    <property type="entry name" value="LANC-like"/>
</dbReference>
<evidence type="ECO:0000256" key="1">
    <source>
        <dbReference type="ARBA" id="ARBA00007179"/>
    </source>
</evidence>
<comment type="similarity">
    <text evidence="1">Belongs to the LanC-like protein family.</text>
</comment>
<keyword evidence="2" id="KW-0479">Metal-binding</keyword>
<evidence type="ECO:0008006" key="5">
    <source>
        <dbReference type="Google" id="ProtNLM"/>
    </source>
</evidence>
<dbReference type="PRINTS" id="PR01950">
    <property type="entry name" value="LANCSUPER"/>
</dbReference>
<dbReference type="SMART" id="SM01260">
    <property type="entry name" value="LANC_like"/>
    <property type="match status" value="1"/>
</dbReference>
<keyword evidence="4" id="KW-1185">Reference proteome</keyword>
<organism evidence="3 4">
    <name type="scientific">Magallana gigas</name>
    <name type="common">Pacific oyster</name>
    <name type="synonym">Crassostrea gigas</name>
    <dbReference type="NCBI Taxonomy" id="29159"/>
    <lineage>
        <taxon>Eukaryota</taxon>
        <taxon>Metazoa</taxon>
        <taxon>Spiralia</taxon>
        <taxon>Lophotrochozoa</taxon>
        <taxon>Mollusca</taxon>
        <taxon>Bivalvia</taxon>
        <taxon>Autobranchia</taxon>
        <taxon>Pteriomorphia</taxon>
        <taxon>Ostreida</taxon>
        <taxon>Ostreoidea</taxon>
        <taxon>Ostreidae</taxon>
        <taxon>Magallana</taxon>
    </lineage>
</organism>
<evidence type="ECO:0000313" key="3">
    <source>
        <dbReference type="EnsemblMetazoa" id="G17263.1:cds"/>
    </source>
</evidence>
<reference evidence="3" key="1">
    <citation type="submission" date="2022-08" db="UniProtKB">
        <authorList>
            <consortium name="EnsemblMetazoa"/>
        </authorList>
    </citation>
    <scope>IDENTIFICATION</scope>
    <source>
        <strain evidence="3">05x7-T-G4-1.051#20</strain>
    </source>
</reference>
<dbReference type="PANTHER" id="PTHR12736:SF7">
    <property type="entry name" value="LANC-LIKE PROTEIN 3"/>
    <property type="match status" value="1"/>
</dbReference>
<protein>
    <recommendedName>
        <fullName evidence="5">LanC-like protein 3</fullName>
    </recommendedName>
</protein>
<feature type="binding site" evidence="2">
    <location>
        <position position="335"/>
    </location>
    <ligand>
        <name>Zn(2+)</name>
        <dbReference type="ChEBI" id="CHEBI:29105"/>
    </ligand>
</feature>
<dbReference type="GO" id="GO:0005975">
    <property type="term" value="P:carbohydrate metabolic process"/>
    <property type="evidence" value="ECO:0007669"/>
    <property type="project" value="InterPro"/>
</dbReference>
<dbReference type="CDD" id="cd04794">
    <property type="entry name" value="euk_LANCL"/>
    <property type="match status" value="1"/>
</dbReference>
<name>A0A8W8J8D6_MAGGI</name>
<dbReference type="Gene3D" id="1.50.10.10">
    <property type="match status" value="1"/>
</dbReference>
<sequence length="415" mass="46937">MRFFTNRLPDFVPEKPVSIDKSKWHDKAVTFVKTILEGVPPDPGTCGGLYKGSAGVGYMLYYLATHEAFHSDRQEYLKHAFMYVKANTDYIEKGKMRSNPLSSFLSGQAGVIFLCSLLYKTVGDEKSFKQYCDQYAEFAEECKKMDFCEGRGSDELFKGRAGYMCGVLSLLQKTGHKVLRDDVLTALWKTMVASGRKGAEEQTSRPKSPLMYTYHGKEYLGAAHGLSSILQMLLSFPDILRSDPAAEQDIRKSVDFMLSLEYNGNYPSSMGHADPQHRRPEEKELVQWCHGAPGVVYLFGRAYKVWGDQKYLDACLRCGETTWTKGLLKKGPGICHGVAGSGYVFLLLYRLTGDFKHLHRAQQFAEFLFTEKFEREAQVPDSPFSLYEGFAGTVCFLVDLIQPDKAEYPFFNVIF</sequence>
<dbReference type="EnsemblMetazoa" id="G17263.1">
    <property type="protein sequence ID" value="G17263.1:cds"/>
    <property type="gene ID" value="G17263"/>
</dbReference>
<feature type="binding site" evidence="2">
    <location>
        <position position="289"/>
    </location>
    <ligand>
        <name>Zn(2+)</name>
        <dbReference type="ChEBI" id="CHEBI:29105"/>
    </ligand>
</feature>
<dbReference type="GO" id="GO:0046872">
    <property type="term" value="F:metal ion binding"/>
    <property type="evidence" value="ECO:0007669"/>
    <property type="project" value="UniProtKB-KW"/>
</dbReference>
<evidence type="ECO:0000256" key="2">
    <source>
        <dbReference type="PIRSR" id="PIRSR607822-1"/>
    </source>
</evidence>
<dbReference type="SUPFAM" id="SSF158745">
    <property type="entry name" value="LanC-like"/>
    <property type="match status" value="1"/>
</dbReference>
<proteinExistence type="inferred from homology"/>
<dbReference type="OMA" id="YQEGCGE"/>